<dbReference type="Pfam" id="PF00232">
    <property type="entry name" value="Glyco_hydro_1"/>
    <property type="match status" value="3"/>
</dbReference>
<dbReference type="Gramene" id="LPERR08G16920.1">
    <property type="protein sequence ID" value="LPERR08G16920.1"/>
    <property type="gene ID" value="LPERR08G16920"/>
</dbReference>
<keyword evidence="8" id="KW-1185">Reference proteome</keyword>
<dbReference type="InterPro" id="IPR017853">
    <property type="entry name" value="GH"/>
</dbReference>
<dbReference type="GO" id="GO:0005975">
    <property type="term" value="P:carbohydrate metabolic process"/>
    <property type="evidence" value="ECO:0007669"/>
    <property type="project" value="InterPro"/>
</dbReference>
<evidence type="ECO:0008006" key="9">
    <source>
        <dbReference type="Google" id="ProtNLM"/>
    </source>
</evidence>
<sequence>MDHHRLVLSALLFVALACSYNGVHGALNRHSFPDGFIFGTGSSAYQYEGAVDKRGQNIWDTFSHTPGKTADGSNADIANDFYHRYKEDLNLLTEMNMDSFRFSIAWSRILPRLTPFVTIFHFDTPQALEDKYGGFLSENIIKDFVDYADLCFSLFGDRVKLWNTFNEPTVFCMHGYATGIVAPGRCSPPSCAAGAVGDSGREPYVAGHHLLIAHAEAVRLYRSKYQSTHAGEIGITQVSNWFVPYDAAAAADRRARQRALDFMLGWFMDSVVYGDYPATMRRLVGERLPAFTAEQSAMLRGSFDFIGLNYYTSNYAKAAAAPNKLQPSYLTDNWVNATGYRNGVPIGPPAYTEIFFNYPPGLRELLLYIKRRYNNPTIYITENGTDEANNSTIPISEALKDETRIGFHYKHLQFVHKAIQEGVKVKGYFTWTFMDCFEFGDGFKDRFGLIYIDRATLRRYRKKSSYWFAAGMRWFLSALFLAALVSDVHGAFNRYSFPEGFVFGTGSAAYQYEGAVNEGGRGPSIWDTYAHIPGKVEHGSNGDVAVDFYHRYKEDLNFLTEMNMDAFRFSIAWSRILPNGTISGGINKEGIAFYNSLIDEIISRGLKPFVTLFHFDTPQALEDKYRSFLSENIVMDFVDYANVCFREFGNRVKSWNTFNEPMIFCAGGYGSGTKAPGRCSPYVNNKCAPGDSGTEPYVAGHNLLLAHGEAVSLYRQKYQATQNGQIGITQVSHWFVPYSDSNADKHAVRRSLDFMYGWFMDPIVYGDYPGTMRKLVGDRLPKFTAEQSELLKGSYDFIGLNYYTTNYAKGVNRPPSKLKPAYATDNWANQTAYHNGVPIGPPAFTKIFFTYAPGLRELLLYTKRKYNDPDIYIAENGTDEANNSTIPIAEALKDDNRITFHYQHLRSMQLAIKEGVKVKGYFTWTFMDDFEWGDGYTGRFGLIYVDHATLKRYRKKSSYWFADFLKR</sequence>
<dbReference type="GO" id="GO:0004565">
    <property type="term" value="F:beta-galactosidase activity"/>
    <property type="evidence" value="ECO:0007669"/>
    <property type="project" value="UniProtKB-ARBA"/>
</dbReference>
<dbReference type="AlphaFoldDB" id="A0A0D9X9L9"/>
<evidence type="ECO:0000256" key="2">
    <source>
        <dbReference type="ARBA" id="ARBA00022729"/>
    </source>
</evidence>
<dbReference type="GO" id="GO:0033907">
    <property type="term" value="F:beta-D-fucosidase activity"/>
    <property type="evidence" value="ECO:0007669"/>
    <property type="project" value="UniProtKB-ARBA"/>
</dbReference>
<dbReference type="Proteomes" id="UP000032180">
    <property type="component" value="Chromosome 8"/>
</dbReference>
<comment type="similarity">
    <text evidence="1">Belongs to the glycosyl hydrolase 1 family.</text>
</comment>
<dbReference type="FunFam" id="3.20.20.80:FF:000020">
    <property type="entry name" value="Beta-glucosidase 12"/>
    <property type="match status" value="2"/>
</dbReference>
<evidence type="ECO:0000313" key="8">
    <source>
        <dbReference type="Proteomes" id="UP000032180"/>
    </source>
</evidence>
<dbReference type="SUPFAM" id="SSF51445">
    <property type="entry name" value="(Trans)glycosidases"/>
    <property type="match status" value="2"/>
</dbReference>
<dbReference type="eggNOG" id="KOG0626">
    <property type="taxonomic scope" value="Eukaryota"/>
</dbReference>
<name>A0A0D9X9L9_9ORYZ</name>
<dbReference type="PRINTS" id="PR00131">
    <property type="entry name" value="GLHYDRLASE1"/>
</dbReference>
<evidence type="ECO:0000256" key="5">
    <source>
        <dbReference type="ARBA" id="ARBA00023180"/>
    </source>
</evidence>
<dbReference type="GO" id="GO:0008422">
    <property type="term" value="F:beta-glucosidase activity"/>
    <property type="evidence" value="ECO:0007669"/>
    <property type="project" value="TreeGrafter"/>
</dbReference>
<keyword evidence="5" id="KW-0325">Glycoprotein</keyword>
<organism evidence="7 8">
    <name type="scientific">Leersia perrieri</name>
    <dbReference type="NCBI Taxonomy" id="77586"/>
    <lineage>
        <taxon>Eukaryota</taxon>
        <taxon>Viridiplantae</taxon>
        <taxon>Streptophyta</taxon>
        <taxon>Embryophyta</taxon>
        <taxon>Tracheophyta</taxon>
        <taxon>Spermatophyta</taxon>
        <taxon>Magnoliopsida</taxon>
        <taxon>Liliopsida</taxon>
        <taxon>Poales</taxon>
        <taxon>Poaceae</taxon>
        <taxon>BOP clade</taxon>
        <taxon>Oryzoideae</taxon>
        <taxon>Oryzeae</taxon>
        <taxon>Oryzinae</taxon>
        <taxon>Leersia</taxon>
    </lineage>
</organism>
<reference evidence="7 8" key="1">
    <citation type="submission" date="2012-08" db="EMBL/GenBank/DDBJ databases">
        <title>Oryza genome evolution.</title>
        <authorList>
            <person name="Wing R.A."/>
        </authorList>
    </citation>
    <scope>NUCLEOTIDE SEQUENCE</scope>
</reference>
<dbReference type="PANTHER" id="PTHR10353">
    <property type="entry name" value="GLYCOSYL HYDROLASE"/>
    <property type="match status" value="1"/>
</dbReference>
<dbReference type="InterPro" id="IPR001360">
    <property type="entry name" value="Glyco_hydro_1"/>
</dbReference>
<dbReference type="PROSITE" id="PS51257">
    <property type="entry name" value="PROKAR_LIPOPROTEIN"/>
    <property type="match status" value="1"/>
</dbReference>
<protein>
    <recommendedName>
        <fullName evidence="9">Beta-glucosidase</fullName>
    </recommendedName>
</protein>
<dbReference type="PANTHER" id="PTHR10353:SF65">
    <property type="entry name" value="BETA-GLUCOSIDASE 27"/>
    <property type="match status" value="1"/>
</dbReference>
<dbReference type="Gene3D" id="3.20.20.80">
    <property type="entry name" value="Glycosidases"/>
    <property type="match status" value="2"/>
</dbReference>
<reference evidence="8" key="2">
    <citation type="submission" date="2013-12" db="EMBL/GenBank/DDBJ databases">
        <authorList>
            <person name="Yu Y."/>
            <person name="Lee S."/>
            <person name="de Baynast K."/>
            <person name="Wissotski M."/>
            <person name="Liu L."/>
            <person name="Talag J."/>
            <person name="Goicoechea J."/>
            <person name="Angelova A."/>
            <person name="Jetty R."/>
            <person name="Kudrna D."/>
            <person name="Golser W."/>
            <person name="Rivera L."/>
            <person name="Zhang J."/>
            <person name="Wing R."/>
        </authorList>
    </citation>
    <scope>NUCLEOTIDE SEQUENCE</scope>
</reference>
<dbReference type="EnsemblPlants" id="LPERR08G16920.1">
    <property type="protein sequence ID" value="LPERR08G16920.1"/>
    <property type="gene ID" value="LPERR08G16920"/>
</dbReference>
<accession>A0A0D9X9L9</accession>
<evidence type="ECO:0000256" key="4">
    <source>
        <dbReference type="ARBA" id="ARBA00023157"/>
    </source>
</evidence>
<dbReference type="STRING" id="77586.A0A0D9X9L9"/>
<proteinExistence type="inferred from homology"/>
<dbReference type="HOGENOM" id="CLU_012983_0_0_1"/>
<keyword evidence="2 6" id="KW-0732">Signal</keyword>
<evidence type="ECO:0000313" key="7">
    <source>
        <dbReference type="EnsemblPlants" id="LPERR08G16920.1"/>
    </source>
</evidence>
<dbReference type="PROSITE" id="PS00653">
    <property type="entry name" value="GLYCOSYL_HYDROL_F1_2"/>
    <property type="match status" value="2"/>
</dbReference>
<evidence type="ECO:0000256" key="6">
    <source>
        <dbReference type="SAM" id="SignalP"/>
    </source>
</evidence>
<feature type="signal peptide" evidence="6">
    <location>
        <begin position="1"/>
        <end position="25"/>
    </location>
</feature>
<feature type="chain" id="PRO_5002350121" description="Beta-glucosidase" evidence="6">
    <location>
        <begin position="26"/>
        <end position="967"/>
    </location>
</feature>
<keyword evidence="4" id="KW-1015">Disulfide bond</keyword>
<dbReference type="InterPro" id="IPR033132">
    <property type="entry name" value="GH_1_N_CS"/>
</dbReference>
<evidence type="ECO:0000256" key="1">
    <source>
        <dbReference type="ARBA" id="ARBA00010838"/>
    </source>
</evidence>
<reference evidence="7" key="3">
    <citation type="submission" date="2015-04" db="UniProtKB">
        <authorList>
            <consortium name="EnsemblPlants"/>
        </authorList>
    </citation>
    <scope>IDENTIFICATION</scope>
</reference>
<evidence type="ECO:0000256" key="3">
    <source>
        <dbReference type="ARBA" id="ARBA00022801"/>
    </source>
</evidence>
<keyword evidence="3" id="KW-0378">Hydrolase</keyword>